<dbReference type="EMBL" id="BEZZ01059591">
    <property type="protein sequence ID" value="GCC41253.1"/>
    <property type="molecule type" value="Genomic_DNA"/>
</dbReference>
<evidence type="ECO:0000313" key="3">
    <source>
        <dbReference type="Proteomes" id="UP000287033"/>
    </source>
</evidence>
<feature type="region of interest" description="Disordered" evidence="1">
    <location>
        <begin position="34"/>
        <end position="67"/>
    </location>
</feature>
<gene>
    <name evidence="2" type="ORF">chiPu_0025492</name>
</gene>
<protein>
    <submittedName>
        <fullName evidence="2">Uncharacterized protein</fullName>
    </submittedName>
</protein>
<dbReference type="AlphaFoldDB" id="A0A401TF42"/>
<keyword evidence="3" id="KW-1185">Reference proteome</keyword>
<evidence type="ECO:0000313" key="2">
    <source>
        <dbReference type="EMBL" id="GCC41253.1"/>
    </source>
</evidence>
<accession>A0A401TF42</accession>
<evidence type="ECO:0000256" key="1">
    <source>
        <dbReference type="SAM" id="MobiDB-lite"/>
    </source>
</evidence>
<dbReference type="Proteomes" id="UP000287033">
    <property type="component" value="Unassembled WGS sequence"/>
</dbReference>
<organism evidence="2 3">
    <name type="scientific">Chiloscyllium punctatum</name>
    <name type="common">Brownbanded bambooshark</name>
    <name type="synonym">Hemiscyllium punctatum</name>
    <dbReference type="NCBI Taxonomy" id="137246"/>
    <lineage>
        <taxon>Eukaryota</taxon>
        <taxon>Metazoa</taxon>
        <taxon>Chordata</taxon>
        <taxon>Craniata</taxon>
        <taxon>Vertebrata</taxon>
        <taxon>Chondrichthyes</taxon>
        <taxon>Elasmobranchii</taxon>
        <taxon>Galeomorphii</taxon>
        <taxon>Galeoidea</taxon>
        <taxon>Orectolobiformes</taxon>
        <taxon>Hemiscylliidae</taxon>
        <taxon>Chiloscyllium</taxon>
    </lineage>
</organism>
<feature type="non-terminal residue" evidence="2">
    <location>
        <position position="1"/>
    </location>
</feature>
<name>A0A401TF42_CHIPU</name>
<reference evidence="2 3" key="1">
    <citation type="journal article" date="2018" name="Nat. Ecol. Evol.">
        <title>Shark genomes provide insights into elasmobranch evolution and the origin of vertebrates.</title>
        <authorList>
            <person name="Hara Y"/>
            <person name="Yamaguchi K"/>
            <person name="Onimaru K"/>
            <person name="Kadota M"/>
            <person name="Koyanagi M"/>
            <person name="Keeley SD"/>
            <person name="Tatsumi K"/>
            <person name="Tanaka K"/>
            <person name="Motone F"/>
            <person name="Kageyama Y"/>
            <person name="Nozu R"/>
            <person name="Adachi N"/>
            <person name="Nishimura O"/>
            <person name="Nakagawa R"/>
            <person name="Tanegashima C"/>
            <person name="Kiyatake I"/>
            <person name="Matsumoto R"/>
            <person name="Murakumo K"/>
            <person name="Nishida K"/>
            <person name="Terakita A"/>
            <person name="Kuratani S"/>
            <person name="Sato K"/>
            <person name="Hyodo S Kuraku.S."/>
        </authorList>
    </citation>
    <scope>NUCLEOTIDE SEQUENCE [LARGE SCALE GENOMIC DNA]</scope>
</reference>
<sequence length="114" mass="12793">TLNPSPKAAAVCSRKNHLIRWEGPVPGRLHQRLEAGEEARPQCHPEESDLPPRAGGGTGSSETVQGFPELRGVTSGHLERFLHLHLQRHLLPDLWHRGKCLERSSRHFIAFCIQ</sequence>
<feature type="compositionally biased region" description="Basic and acidic residues" evidence="1">
    <location>
        <begin position="34"/>
        <end position="47"/>
    </location>
</feature>
<comment type="caution">
    <text evidence="2">The sequence shown here is derived from an EMBL/GenBank/DDBJ whole genome shotgun (WGS) entry which is preliminary data.</text>
</comment>
<proteinExistence type="predicted"/>